<reference evidence="2" key="1">
    <citation type="journal article" date="2017" name="Plant J.">
        <title>The pomegranate (Punica granatum L.) genome and the genomics of punicalagin biosynthesis.</title>
        <authorList>
            <person name="Qin G."/>
            <person name="Xu C."/>
            <person name="Ming R."/>
            <person name="Tang H."/>
            <person name="Guyot R."/>
            <person name="Kramer E.M."/>
            <person name="Hu Y."/>
            <person name="Yi X."/>
            <person name="Qi Y."/>
            <person name="Xu X."/>
            <person name="Gao Z."/>
            <person name="Pan H."/>
            <person name="Jian J."/>
            <person name="Tian Y."/>
            <person name="Yue Z."/>
            <person name="Xu Y."/>
        </authorList>
    </citation>
    <scope>NUCLEOTIDE SEQUENCE [LARGE SCALE GENOMIC DNA]</scope>
    <source>
        <strain evidence="2">cv. Dabenzi</strain>
    </source>
</reference>
<evidence type="ECO:0000313" key="1">
    <source>
        <dbReference type="EMBL" id="OWM63410.1"/>
    </source>
</evidence>
<sequence length="98" mass="11230">MVRKSDIRVYKRRVSSKDLIVIAEVGYLVESVKLVTKRLVERGIYRESNISGLGSFSKVYHDGEFMRLNSSSPCKFHQSYLASRIPKDTPTCTSERLD</sequence>
<name>A0A218VTJ6_PUNGR</name>
<comment type="caution">
    <text evidence="1">The sequence shown here is derived from an EMBL/GenBank/DDBJ whole genome shotgun (WGS) entry which is preliminary data.</text>
</comment>
<dbReference type="EMBL" id="MTKT01006103">
    <property type="protein sequence ID" value="OWM63410.1"/>
    <property type="molecule type" value="Genomic_DNA"/>
</dbReference>
<evidence type="ECO:0000313" key="2">
    <source>
        <dbReference type="Proteomes" id="UP000197138"/>
    </source>
</evidence>
<dbReference type="AlphaFoldDB" id="A0A218VTJ6"/>
<gene>
    <name evidence="1" type="ORF">CDL15_Pgr022155</name>
</gene>
<organism evidence="1 2">
    <name type="scientific">Punica granatum</name>
    <name type="common">Pomegranate</name>
    <dbReference type="NCBI Taxonomy" id="22663"/>
    <lineage>
        <taxon>Eukaryota</taxon>
        <taxon>Viridiplantae</taxon>
        <taxon>Streptophyta</taxon>
        <taxon>Embryophyta</taxon>
        <taxon>Tracheophyta</taxon>
        <taxon>Spermatophyta</taxon>
        <taxon>Magnoliopsida</taxon>
        <taxon>eudicotyledons</taxon>
        <taxon>Gunneridae</taxon>
        <taxon>Pentapetalae</taxon>
        <taxon>rosids</taxon>
        <taxon>malvids</taxon>
        <taxon>Myrtales</taxon>
        <taxon>Lythraceae</taxon>
        <taxon>Punica</taxon>
    </lineage>
</organism>
<protein>
    <submittedName>
        <fullName evidence="1">Uncharacterized protein</fullName>
    </submittedName>
</protein>
<proteinExistence type="predicted"/>
<accession>A0A218VTJ6</accession>
<dbReference type="Proteomes" id="UP000197138">
    <property type="component" value="Unassembled WGS sequence"/>
</dbReference>